<gene>
    <name evidence="1" type="ORF">myaer102_52240</name>
</gene>
<evidence type="ECO:0000313" key="2">
    <source>
        <dbReference type="Proteomes" id="UP000278152"/>
    </source>
</evidence>
<reference evidence="1 2" key="1">
    <citation type="submission" date="2018-11" db="EMBL/GenBank/DDBJ databases">
        <title>Complete genome sequence of Microcystis aeruginosa NIES-102.</title>
        <authorList>
            <person name="Yamaguchi H."/>
            <person name="Suzuki S."/>
            <person name="Kawachi M."/>
        </authorList>
    </citation>
    <scope>NUCLEOTIDE SEQUENCE [LARGE SCALE GENOMIC DNA]</scope>
    <source>
        <strain evidence="1 2">NIES-102</strain>
    </source>
</reference>
<evidence type="ECO:0000313" key="1">
    <source>
        <dbReference type="EMBL" id="BBH42566.1"/>
    </source>
</evidence>
<dbReference type="Proteomes" id="UP000278152">
    <property type="component" value="Chromosome"/>
</dbReference>
<organism evidence="1 2">
    <name type="scientific">Microcystis viridis NIES-102</name>
    <dbReference type="NCBI Taxonomy" id="213615"/>
    <lineage>
        <taxon>Bacteria</taxon>
        <taxon>Bacillati</taxon>
        <taxon>Cyanobacteriota</taxon>
        <taxon>Cyanophyceae</taxon>
        <taxon>Oscillatoriophycideae</taxon>
        <taxon>Chroococcales</taxon>
        <taxon>Microcystaceae</taxon>
        <taxon>Microcystis</taxon>
    </lineage>
</organism>
<dbReference type="Gene3D" id="3.40.50.300">
    <property type="entry name" value="P-loop containing nucleotide triphosphate hydrolases"/>
    <property type="match status" value="1"/>
</dbReference>
<protein>
    <recommendedName>
        <fullName evidence="3">AAA+ ATPase domain-containing protein</fullName>
    </recommendedName>
</protein>
<evidence type="ECO:0008006" key="3">
    <source>
        <dbReference type="Google" id="ProtNLM"/>
    </source>
</evidence>
<dbReference type="KEGG" id="mvz:myaer102_52240"/>
<dbReference type="SUPFAM" id="SSF52540">
    <property type="entry name" value="P-loop containing nucleoside triphosphate hydrolases"/>
    <property type="match status" value="1"/>
</dbReference>
<dbReference type="Pfam" id="PF14516">
    <property type="entry name" value="AAA_35"/>
    <property type="match status" value="1"/>
</dbReference>
<dbReference type="EMBL" id="AP019314">
    <property type="protein sequence ID" value="BBH42566.1"/>
    <property type="molecule type" value="Genomic_DNA"/>
</dbReference>
<dbReference type="AlphaFoldDB" id="A0A3G9JQ70"/>
<proteinExistence type="predicted"/>
<dbReference type="InterPro" id="IPR027417">
    <property type="entry name" value="P-loop_NTPase"/>
</dbReference>
<name>A0A3G9JQ70_MICVR</name>
<accession>A0A3G9JQ70</accession>
<sequence>MSKLKEFIYYQNSMTRWFNIAGPCSDDIHYMLSPTVRLPDLEELIQQRSYFVLHAPRQTGKTTAMLSLAKQLTHTGNYAAVMVSVEVGSAFNHDPTAAELAILGTWYNTIQDRLPTELQPAAKQWQQEEPGSRIKAFLRGWSKAINRPIVLFIDEIDSLQDQTLISILRQLRDGFPNRPENFPTSVGLIGLRDVRDYKVASGGSDRLNTSSPFNIKVASLTMRNFNLAEVGELYQQHTAATGQIFTPEAIETAFDLTQGQPWLVNALAKEIVEKMVKDRNIAITKEHILTAKEILIARQDTHLDSLAEKLREKRVKNIIEPILAGQTLPDTLADDRQYLIDLGLLRRDPMGGLVISNPIYREVIPRVLVQGTQDSLPLISPSWLTAKGELNIDALLTAFLKFWRQQVEPLLSSAAYHEIAPHIVLMAFLHRVVNGGGVLEREYAIGSDRMDLCLRYKDVILGIELKVWRDKKRDPQADGIEQLESYLRRLGLDFGWLFIFDRRKNALPMEERLSTEVVLTENQYRITVIRA</sequence>